<evidence type="ECO:0000313" key="3">
    <source>
        <dbReference type="Proteomes" id="UP000692954"/>
    </source>
</evidence>
<dbReference type="EMBL" id="CAJJDN010000199">
    <property type="protein sequence ID" value="CAD8128865.1"/>
    <property type="molecule type" value="Genomic_DNA"/>
</dbReference>
<sequence length="104" mass="12285">MFEDKFKNGVLFKKVIDVFAEMAVNANLQAMETTNIAMLTHKNQSLGVLQKQTRKINLNHLQTILQFFENKDQITFRSQSKIQKYYLLHLNQKVQEINQSRKNK</sequence>
<organism evidence="2 3">
    <name type="scientific">Paramecium sonneborni</name>
    <dbReference type="NCBI Taxonomy" id="65129"/>
    <lineage>
        <taxon>Eukaryota</taxon>
        <taxon>Sar</taxon>
        <taxon>Alveolata</taxon>
        <taxon>Ciliophora</taxon>
        <taxon>Intramacronucleata</taxon>
        <taxon>Oligohymenophorea</taxon>
        <taxon>Peniculida</taxon>
        <taxon>Parameciidae</taxon>
        <taxon>Paramecium</taxon>
    </lineage>
</organism>
<dbReference type="AlphaFoldDB" id="A0A8S1RPV7"/>
<keyword evidence="3" id="KW-1185">Reference proteome</keyword>
<evidence type="ECO:0000313" key="2">
    <source>
        <dbReference type="EMBL" id="CAD8128865.1"/>
    </source>
</evidence>
<dbReference type="GO" id="GO:0006275">
    <property type="term" value="P:regulation of DNA replication"/>
    <property type="evidence" value="ECO:0007669"/>
    <property type="project" value="InterPro"/>
</dbReference>
<reference evidence="2" key="1">
    <citation type="submission" date="2021-01" db="EMBL/GenBank/DDBJ databases">
        <authorList>
            <consortium name="Genoscope - CEA"/>
            <person name="William W."/>
        </authorList>
    </citation>
    <scope>NUCLEOTIDE SEQUENCE</scope>
</reference>
<evidence type="ECO:0000259" key="1">
    <source>
        <dbReference type="Pfam" id="PF00705"/>
    </source>
</evidence>
<accession>A0A8S1RPV7</accession>
<dbReference type="InterPro" id="IPR022648">
    <property type="entry name" value="Pr_cel_nuc_antig_N"/>
</dbReference>
<dbReference type="Proteomes" id="UP000692954">
    <property type="component" value="Unassembled WGS sequence"/>
</dbReference>
<dbReference type="GO" id="GO:0003677">
    <property type="term" value="F:DNA binding"/>
    <property type="evidence" value="ECO:0007669"/>
    <property type="project" value="InterPro"/>
</dbReference>
<name>A0A8S1RPV7_9CILI</name>
<gene>
    <name evidence="2" type="ORF">PSON_ATCC_30995.1.T1990009</name>
</gene>
<protein>
    <recommendedName>
        <fullName evidence="1">Proliferating cell nuclear antigen PCNA N-terminal domain-containing protein</fullName>
    </recommendedName>
</protein>
<dbReference type="Pfam" id="PF00705">
    <property type="entry name" value="PCNA_N"/>
    <property type="match status" value="1"/>
</dbReference>
<feature type="domain" description="Proliferating cell nuclear antigen PCNA N-terminal" evidence="1">
    <location>
        <begin position="1"/>
        <end position="98"/>
    </location>
</feature>
<comment type="caution">
    <text evidence="2">The sequence shown here is derived from an EMBL/GenBank/DDBJ whole genome shotgun (WGS) entry which is preliminary data.</text>
</comment>
<proteinExistence type="predicted"/>